<dbReference type="PANTHER" id="PTHR32024">
    <property type="entry name" value="TRK SYSTEM POTASSIUM UPTAKE PROTEIN TRKG-RELATED"/>
    <property type="match status" value="1"/>
</dbReference>
<keyword evidence="6 9" id="KW-1133">Transmembrane helix</keyword>
<feature type="transmembrane region" description="Helical" evidence="9">
    <location>
        <begin position="297"/>
        <end position="319"/>
    </location>
</feature>
<dbReference type="GO" id="GO:0008324">
    <property type="term" value="F:monoatomic cation transmembrane transporter activity"/>
    <property type="evidence" value="ECO:0007669"/>
    <property type="project" value="InterPro"/>
</dbReference>
<sequence>MASIVALTYPYADLYSVSSIIASILIVLIVKKLVERAPKVNAEAIIKALVFFWFFSPLLLTFFFSIFAHVSFVDAYFEMVSGLSGTGLTILNPSKETPFVNAFRAASQWSGEVGALFLTLILALVYHVSPTGIVSALGKGERVRPSMFQTLKDLVMIYIALTIIPITYMYLTGMSLYNAIVYTFAALATGGFAPTNMGAGDLTFWQQMAVMLTCVIGALNFSIYLNLRYGKIRKALSHPELRMLIGSILFYAALLLMLWGKLTPFTLWSAVFHSASAVTTSGFSIVDVSKFNQASKFVLIIAMLIGASAFSTGGGIKLYRVYVLSKFLMKEIKSIGKPQGLVKKVVILGREISYEDLAVMMMYITLYMFVFLSLSLVVIELVNRYHLPVTPIDVMFEISSAMSGTGLTSGLTPVATPDIKLILCFAMIVGKVEILPVIYVIYSIFKEMKSARTK</sequence>
<name>A0A977KB83_9CREN</name>
<evidence type="ECO:0000313" key="10">
    <source>
        <dbReference type="EMBL" id="UXD22474.1"/>
    </source>
</evidence>
<keyword evidence="7" id="KW-0406">Ion transport</keyword>
<feature type="transmembrane region" description="Helical" evidence="9">
    <location>
        <begin position="12"/>
        <end position="30"/>
    </location>
</feature>
<evidence type="ECO:0000256" key="1">
    <source>
        <dbReference type="ARBA" id="ARBA00004651"/>
    </source>
</evidence>
<evidence type="ECO:0000256" key="4">
    <source>
        <dbReference type="ARBA" id="ARBA00022475"/>
    </source>
</evidence>
<evidence type="ECO:0000256" key="5">
    <source>
        <dbReference type="ARBA" id="ARBA00022692"/>
    </source>
</evidence>
<feature type="transmembrane region" description="Helical" evidence="9">
    <location>
        <begin position="419"/>
        <end position="445"/>
    </location>
</feature>
<dbReference type="InterPro" id="IPR003445">
    <property type="entry name" value="Cat_transpt"/>
</dbReference>
<dbReference type="PANTHER" id="PTHR32024:SF2">
    <property type="entry name" value="TRK SYSTEM POTASSIUM UPTAKE PROTEIN TRKG-RELATED"/>
    <property type="match status" value="1"/>
</dbReference>
<proteinExistence type="inferred from homology"/>
<evidence type="ECO:0008006" key="12">
    <source>
        <dbReference type="Google" id="ProtNLM"/>
    </source>
</evidence>
<evidence type="ECO:0000256" key="3">
    <source>
        <dbReference type="ARBA" id="ARBA00022448"/>
    </source>
</evidence>
<organism evidence="10 11">
    <name type="scientific">Ignicoccus pacificus DSM 13166</name>
    <dbReference type="NCBI Taxonomy" id="940294"/>
    <lineage>
        <taxon>Archaea</taxon>
        <taxon>Thermoproteota</taxon>
        <taxon>Thermoprotei</taxon>
        <taxon>Desulfurococcales</taxon>
        <taxon>Desulfurococcaceae</taxon>
        <taxon>Ignicoccus</taxon>
    </lineage>
</organism>
<dbReference type="Pfam" id="PF02386">
    <property type="entry name" value="TrkH"/>
    <property type="match status" value="1"/>
</dbReference>
<feature type="transmembrane region" description="Helical" evidence="9">
    <location>
        <begin position="208"/>
        <end position="229"/>
    </location>
</feature>
<gene>
    <name evidence="10" type="ORF">IPA_05250</name>
</gene>
<evidence type="ECO:0000256" key="7">
    <source>
        <dbReference type="ARBA" id="ARBA00023065"/>
    </source>
</evidence>
<evidence type="ECO:0000256" key="9">
    <source>
        <dbReference type="SAM" id="Phobius"/>
    </source>
</evidence>
<dbReference type="Proteomes" id="UP001063698">
    <property type="component" value="Chromosome"/>
</dbReference>
<keyword evidence="8 9" id="KW-0472">Membrane</keyword>
<feature type="transmembrane region" description="Helical" evidence="9">
    <location>
        <begin position="360"/>
        <end position="382"/>
    </location>
</feature>
<keyword evidence="4" id="KW-1003">Cell membrane</keyword>
<dbReference type="KEGG" id="ipc:IPA_05250"/>
<keyword evidence="11" id="KW-1185">Reference proteome</keyword>
<evidence type="ECO:0000256" key="2">
    <source>
        <dbReference type="ARBA" id="ARBA00009137"/>
    </source>
</evidence>
<dbReference type="AlphaFoldDB" id="A0A977KB83"/>
<comment type="subcellular location">
    <subcellularLocation>
        <location evidence="1">Cell membrane</location>
        <topology evidence="1">Multi-pass membrane protein</topology>
    </subcellularLocation>
</comment>
<evidence type="ECO:0000313" key="11">
    <source>
        <dbReference type="Proteomes" id="UP001063698"/>
    </source>
</evidence>
<keyword evidence="5 9" id="KW-0812">Transmembrane</keyword>
<feature type="transmembrane region" description="Helical" evidence="9">
    <location>
        <begin position="113"/>
        <end position="134"/>
    </location>
</feature>
<feature type="transmembrane region" description="Helical" evidence="9">
    <location>
        <begin position="241"/>
        <end position="259"/>
    </location>
</feature>
<accession>A0A977KB83</accession>
<keyword evidence="3" id="KW-0813">Transport</keyword>
<evidence type="ECO:0000256" key="8">
    <source>
        <dbReference type="ARBA" id="ARBA00023136"/>
    </source>
</evidence>
<dbReference type="EMBL" id="CP006868">
    <property type="protein sequence ID" value="UXD22474.1"/>
    <property type="molecule type" value="Genomic_DNA"/>
</dbReference>
<evidence type="ECO:0000256" key="6">
    <source>
        <dbReference type="ARBA" id="ARBA00022989"/>
    </source>
</evidence>
<reference evidence="10" key="1">
    <citation type="submission" date="2013-11" db="EMBL/GenBank/DDBJ databases">
        <title>Comparative genomics of Ignicoccus.</title>
        <authorList>
            <person name="Podar M."/>
        </authorList>
    </citation>
    <scope>NUCLEOTIDE SEQUENCE</scope>
    <source>
        <strain evidence="10">DSM 13166</strain>
    </source>
</reference>
<feature type="transmembrane region" description="Helical" evidence="9">
    <location>
        <begin position="50"/>
        <end position="72"/>
    </location>
</feature>
<comment type="similarity">
    <text evidence="2">Belongs to the TrkH potassium transport family.</text>
</comment>
<dbReference type="GO" id="GO:0030001">
    <property type="term" value="P:metal ion transport"/>
    <property type="evidence" value="ECO:0007669"/>
    <property type="project" value="UniProtKB-ARBA"/>
</dbReference>
<feature type="transmembrane region" description="Helical" evidence="9">
    <location>
        <begin position="155"/>
        <end position="188"/>
    </location>
</feature>
<protein>
    <recommendedName>
        <fullName evidence="12">Cation transporter</fullName>
    </recommendedName>
</protein>
<dbReference type="GO" id="GO:0005886">
    <property type="term" value="C:plasma membrane"/>
    <property type="evidence" value="ECO:0007669"/>
    <property type="project" value="UniProtKB-SubCell"/>
</dbReference>